<dbReference type="RefSeq" id="WP_054970846.1">
    <property type="nucleotide sequence ID" value="NZ_LJCO01000083.1"/>
</dbReference>
<dbReference type="Proteomes" id="UP000050482">
    <property type="component" value="Unassembled WGS sequence"/>
</dbReference>
<keyword evidence="3" id="KW-1185">Reference proteome</keyword>
<comment type="caution">
    <text evidence="2">The sequence shown here is derived from an EMBL/GenBank/DDBJ whole genome shotgun (WGS) entry which is preliminary data.</text>
</comment>
<dbReference type="InterPro" id="IPR036866">
    <property type="entry name" value="RibonucZ/Hydroxyglut_hydro"/>
</dbReference>
<evidence type="ECO:0000259" key="1">
    <source>
        <dbReference type="SMART" id="SM00849"/>
    </source>
</evidence>
<dbReference type="Gene3D" id="3.60.15.10">
    <property type="entry name" value="Ribonuclease Z/Hydroxyacylglutathione hydrolase-like"/>
    <property type="match status" value="1"/>
</dbReference>
<evidence type="ECO:0000313" key="3">
    <source>
        <dbReference type="Proteomes" id="UP000050482"/>
    </source>
</evidence>
<feature type="domain" description="Metallo-beta-lactamase" evidence="1">
    <location>
        <begin position="27"/>
        <end position="231"/>
    </location>
</feature>
<dbReference type="CDD" id="cd07726">
    <property type="entry name" value="ST1585-like_MBL-fold"/>
    <property type="match status" value="1"/>
</dbReference>
<dbReference type="PANTHER" id="PTHR42951">
    <property type="entry name" value="METALLO-BETA-LACTAMASE DOMAIN-CONTAINING"/>
    <property type="match status" value="1"/>
</dbReference>
<accession>A0A0P9ETG0</accession>
<dbReference type="InterPro" id="IPR050855">
    <property type="entry name" value="NDM-1-like"/>
</dbReference>
<organism evidence="2 3">
    <name type="scientific">Alicyclobacillus ferrooxydans</name>
    <dbReference type="NCBI Taxonomy" id="471514"/>
    <lineage>
        <taxon>Bacteria</taxon>
        <taxon>Bacillati</taxon>
        <taxon>Bacillota</taxon>
        <taxon>Bacilli</taxon>
        <taxon>Bacillales</taxon>
        <taxon>Alicyclobacillaceae</taxon>
        <taxon>Alicyclobacillus</taxon>
    </lineage>
</organism>
<dbReference type="Pfam" id="PF00753">
    <property type="entry name" value="Lactamase_B"/>
    <property type="match status" value="1"/>
</dbReference>
<evidence type="ECO:0000313" key="2">
    <source>
        <dbReference type="EMBL" id="KPV42102.1"/>
    </source>
</evidence>
<gene>
    <name evidence="2" type="ORF">AN477_19425</name>
</gene>
<sequence>MSLAKDPVHIEGKLWQIDLMEQGLPCRSAAYFLATEKPTLIETGSSLSHEILVESLSKIGYSPEDLAYVIVTHVHLDHAGGAGHMMAKAKNAKLVVQRRGARHMIDPSRLWGGAKAVYGDKLPELFGEIMPVPEEQVLIRNHGETLDIGDRTLTFYDTPGHAKHHFSIHDPVSDAVFAGDAAGIRYRTCFTGWDFEWVMPSTSPVDFDPVAVHETAQLLESLPFQWIYHTHFGRSPKAEALRETDRCAQEMGQLITSIYRPGIEIEEVETALRSWIVQDLAKRGFQAGSDIRVLDIDVVIDSMGLMHYASTL</sequence>
<dbReference type="InterPro" id="IPR001279">
    <property type="entry name" value="Metallo-B-lactamas"/>
</dbReference>
<dbReference type="SUPFAM" id="SSF56281">
    <property type="entry name" value="Metallo-hydrolase/oxidoreductase"/>
    <property type="match status" value="1"/>
</dbReference>
<dbReference type="PATRIC" id="fig|471514.4.peg.3991"/>
<dbReference type="SMART" id="SM00849">
    <property type="entry name" value="Lactamase_B"/>
    <property type="match status" value="1"/>
</dbReference>
<dbReference type="PANTHER" id="PTHR42951:SF22">
    <property type="entry name" value="METALLO BETA-LACTAMASE SUPERFAMILY LIPOPROTEIN"/>
    <property type="match status" value="1"/>
</dbReference>
<dbReference type="AlphaFoldDB" id="A0A0P9ETG0"/>
<dbReference type="OrthoDB" id="9761531at2"/>
<dbReference type="STRING" id="471514.AN477_19425"/>
<reference evidence="2 3" key="1">
    <citation type="submission" date="2015-09" db="EMBL/GenBank/DDBJ databases">
        <title>Draft genome sequence of Alicyclobacillus ferrooxydans DSM 22381.</title>
        <authorList>
            <person name="Hemp J."/>
        </authorList>
    </citation>
    <scope>NUCLEOTIDE SEQUENCE [LARGE SCALE GENOMIC DNA]</scope>
    <source>
        <strain evidence="2 3">TC-34</strain>
    </source>
</reference>
<proteinExistence type="predicted"/>
<name>A0A0P9ETG0_9BACL</name>
<protein>
    <recommendedName>
        <fullName evidence="1">Metallo-beta-lactamase domain-containing protein</fullName>
    </recommendedName>
</protein>
<dbReference type="InterPro" id="IPR037482">
    <property type="entry name" value="ST1585_MBL-fold"/>
</dbReference>
<dbReference type="EMBL" id="LJCO01000083">
    <property type="protein sequence ID" value="KPV42102.1"/>
    <property type="molecule type" value="Genomic_DNA"/>
</dbReference>